<proteinExistence type="predicted"/>
<evidence type="ECO:0000313" key="3">
    <source>
        <dbReference type="Proteomes" id="UP001341840"/>
    </source>
</evidence>
<evidence type="ECO:0000313" key="2">
    <source>
        <dbReference type="EMBL" id="MED6191066.1"/>
    </source>
</evidence>
<feature type="non-terminal residue" evidence="2">
    <location>
        <position position="113"/>
    </location>
</feature>
<gene>
    <name evidence="2" type="ORF">PIB30_112396</name>
</gene>
<evidence type="ECO:0000256" key="1">
    <source>
        <dbReference type="SAM" id="MobiDB-lite"/>
    </source>
</evidence>
<organism evidence="2 3">
    <name type="scientific">Stylosanthes scabra</name>
    <dbReference type="NCBI Taxonomy" id="79078"/>
    <lineage>
        <taxon>Eukaryota</taxon>
        <taxon>Viridiplantae</taxon>
        <taxon>Streptophyta</taxon>
        <taxon>Embryophyta</taxon>
        <taxon>Tracheophyta</taxon>
        <taxon>Spermatophyta</taxon>
        <taxon>Magnoliopsida</taxon>
        <taxon>eudicotyledons</taxon>
        <taxon>Gunneridae</taxon>
        <taxon>Pentapetalae</taxon>
        <taxon>rosids</taxon>
        <taxon>fabids</taxon>
        <taxon>Fabales</taxon>
        <taxon>Fabaceae</taxon>
        <taxon>Papilionoideae</taxon>
        <taxon>50 kb inversion clade</taxon>
        <taxon>dalbergioids sensu lato</taxon>
        <taxon>Dalbergieae</taxon>
        <taxon>Pterocarpus clade</taxon>
        <taxon>Stylosanthes</taxon>
    </lineage>
</organism>
<dbReference type="EMBL" id="JASCZI010189230">
    <property type="protein sequence ID" value="MED6191066.1"/>
    <property type="molecule type" value="Genomic_DNA"/>
</dbReference>
<accession>A0ABU6X141</accession>
<name>A0ABU6X141_9FABA</name>
<feature type="region of interest" description="Disordered" evidence="1">
    <location>
        <begin position="86"/>
        <end position="113"/>
    </location>
</feature>
<dbReference type="Proteomes" id="UP001341840">
    <property type="component" value="Unassembled WGS sequence"/>
</dbReference>
<comment type="caution">
    <text evidence="2">The sequence shown here is derived from an EMBL/GenBank/DDBJ whole genome shotgun (WGS) entry which is preliminary data.</text>
</comment>
<protein>
    <submittedName>
        <fullName evidence="2">Uncharacterized protein</fullName>
    </submittedName>
</protein>
<feature type="non-terminal residue" evidence="2">
    <location>
        <position position="1"/>
    </location>
</feature>
<reference evidence="2 3" key="1">
    <citation type="journal article" date="2023" name="Plants (Basel)">
        <title>Bridging the Gap: Combining Genomics and Transcriptomics Approaches to Understand Stylosanthes scabra, an Orphan Legume from the Brazilian Caatinga.</title>
        <authorList>
            <person name="Ferreira-Neto J.R.C."/>
            <person name="da Silva M.D."/>
            <person name="Binneck E."/>
            <person name="de Melo N.F."/>
            <person name="da Silva R.H."/>
            <person name="de Melo A.L.T.M."/>
            <person name="Pandolfi V."/>
            <person name="Bustamante F.O."/>
            <person name="Brasileiro-Vidal A.C."/>
            <person name="Benko-Iseppon A.M."/>
        </authorList>
    </citation>
    <scope>NUCLEOTIDE SEQUENCE [LARGE SCALE GENOMIC DNA]</scope>
    <source>
        <tissue evidence="2">Leaves</tissue>
    </source>
</reference>
<sequence length="113" mass="12865">SILLLPESIHKCTESKGPVLTLLELILALVESIPFLLKLNKNFSLCNESIRARYESIRLSTEMDFKVFRVDKIDSRTLRIDSYPSRDEVSLPGLQGIDSHPSRIDSGPKYFKN</sequence>
<keyword evidence="3" id="KW-1185">Reference proteome</keyword>